<organism evidence="2 3">
    <name type="scientific">Podospora aff. communis PSN243</name>
    <dbReference type="NCBI Taxonomy" id="3040156"/>
    <lineage>
        <taxon>Eukaryota</taxon>
        <taxon>Fungi</taxon>
        <taxon>Dikarya</taxon>
        <taxon>Ascomycota</taxon>
        <taxon>Pezizomycotina</taxon>
        <taxon>Sordariomycetes</taxon>
        <taxon>Sordariomycetidae</taxon>
        <taxon>Sordariales</taxon>
        <taxon>Podosporaceae</taxon>
        <taxon>Podospora</taxon>
    </lineage>
</organism>
<dbReference type="GO" id="GO:0008237">
    <property type="term" value="F:metallopeptidase activity"/>
    <property type="evidence" value="ECO:0007669"/>
    <property type="project" value="InterPro"/>
</dbReference>
<proteinExistence type="predicted"/>
<accession>A0AAV9GE40</accession>
<keyword evidence="1" id="KW-0732">Signal</keyword>
<dbReference type="Proteomes" id="UP001321760">
    <property type="component" value="Unassembled WGS sequence"/>
</dbReference>
<dbReference type="InterPro" id="IPR024079">
    <property type="entry name" value="MetalloPept_cat_dom_sf"/>
</dbReference>
<protein>
    <recommendedName>
        <fullName evidence="4">Lysine-specific metallo-endopeptidase domain-containing protein</fullName>
    </recommendedName>
</protein>
<reference evidence="2" key="2">
    <citation type="submission" date="2023-05" db="EMBL/GenBank/DDBJ databases">
        <authorList>
            <consortium name="Lawrence Berkeley National Laboratory"/>
            <person name="Steindorff A."/>
            <person name="Hensen N."/>
            <person name="Bonometti L."/>
            <person name="Westerberg I."/>
            <person name="Brannstrom I.O."/>
            <person name="Guillou S."/>
            <person name="Cros-Aarteil S."/>
            <person name="Calhoun S."/>
            <person name="Haridas S."/>
            <person name="Kuo A."/>
            <person name="Mondo S."/>
            <person name="Pangilinan J."/>
            <person name="Riley R."/>
            <person name="Labutti K."/>
            <person name="Andreopoulos B."/>
            <person name="Lipzen A."/>
            <person name="Chen C."/>
            <person name="Yanf M."/>
            <person name="Daum C."/>
            <person name="Ng V."/>
            <person name="Clum A."/>
            <person name="Ohm R."/>
            <person name="Martin F."/>
            <person name="Silar P."/>
            <person name="Natvig D."/>
            <person name="Lalanne C."/>
            <person name="Gautier V."/>
            <person name="Ament-Velasquez S.L."/>
            <person name="Kruys A."/>
            <person name="Hutchinson M.I."/>
            <person name="Powell A.J."/>
            <person name="Barry K."/>
            <person name="Miller A.N."/>
            <person name="Grigoriev I.V."/>
            <person name="Debuchy R."/>
            <person name="Gladieux P."/>
            <person name="Thoren M.H."/>
            <person name="Johannesson H."/>
        </authorList>
    </citation>
    <scope>NUCLEOTIDE SEQUENCE</scope>
    <source>
        <strain evidence="2">PSN243</strain>
    </source>
</reference>
<dbReference type="Gene3D" id="3.40.390.10">
    <property type="entry name" value="Collagenase (Catalytic Domain)"/>
    <property type="match status" value="1"/>
</dbReference>
<evidence type="ECO:0008006" key="4">
    <source>
        <dbReference type="Google" id="ProtNLM"/>
    </source>
</evidence>
<feature type="signal peptide" evidence="1">
    <location>
        <begin position="1"/>
        <end position="24"/>
    </location>
</feature>
<evidence type="ECO:0000313" key="2">
    <source>
        <dbReference type="EMBL" id="KAK4445432.1"/>
    </source>
</evidence>
<sequence length="308" mass="33582">MRLPTHRFAAALLSVAPVLRGVAAADPTITDIFNVGTNCGSHLTSLNDWLNDSRAMLRASNAGWSEFATDTGVRKLGTTFFGYKGKVMPGRAFEFMTDNLALLTGNSGRAADEKPWLFCGPNFMTRKDASDDAFDKNGNTIDKPGGPPGVKYSIGEMYPAELAGGDPYWVAEMGIYTFEHDENLATAYCNDADNLGLTWEATMPSTANTQIMMLCPSAWTAPGNNARLSDAMDIFEDEDLTEHQPRAMTFLHEVYHVTAGGDMLSGKPEIYLLAHVINAGRHDNTKARKNPESRPTPCFVLPQLFNSG</sequence>
<name>A0AAV9GE40_9PEZI</name>
<evidence type="ECO:0000313" key="3">
    <source>
        <dbReference type="Proteomes" id="UP001321760"/>
    </source>
</evidence>
<reference evidence="2" key="1">
    <citation type="journal article" date="2023" name="Mol. Phylogenet. Evol.">
        <title>Genome-scale phylogeny and comparative genomics of the fungal order Sordariales.</title>
        <authorList>
            <person name="Hensen N."/>
            <person name="Bonometti L."/>
            <person name="Westerberg I."/>
            <person name="Brannstrom I.O."/>
            <person name="Guillou S."/>
            <person name="Cros-Aarteil S."/>
            <person name="Calhoun S."/>
            <person name="Haridas S."/>
            <person name="Kuo A."/>
            <person name="Mondo S."/>
            <person name="Pangilinan J."/>
            <person name="Riley R."/>
            <person name="LaButti K."/>
            <person name="Andreopoulos B."/>
            <person name="Lipzen A."/>
            <person name="Chen C."/>
            <person name="Yan M."/>
            <person name="Daum C."/>
            <person name="Ng V."/>
            <person name="Clum A."/>
            <person name="Steindorff A."/>
            <person name="Ohm R.A."/>
            <person name="Martin F."/>
            <person name="Silar P."/>
            <person name="Natvig D.O."/>
            <person name="Lalanne C."/>
            <person name="Gautier V."/>
            <person name="Ament-Velasquez S.L."/>
            <person name="Kruys A."/>
            <person name="Hutchinson M.I."/>
            <person name="Powell A.J."/>
            <person name="Barry K."/>
            <person name="Miller A.N."/>
            <person name="Grigoriev I.V."/>
            <person name="Debuchy R."/>
            <person name="Gladieux P."/>
            <person name="Hiltunen Thoren M."/>
            <person name="Johannesson H."/>
        </authorList>
    </citation>
    <scope>NUCLEOTIDE SEQUENCE</scope>
    <source>
        <strain evidence="2">PSN243</strain>
    </source>
</reference>
<dbReference type="EMBL" id="MU865965">
    <property type="protein sequence ID" value="KAK4445432.1"/>
    <property type="molecule type" value="Genomic_DNA"/>
</dbReference>
<keyword evidence="3" id="KW-1185">Reference proteome</keyword>
<dbReference type="AlphaFoldDB" id="A0AAV9GE40"/>
<feature type="chain" id="PRO_5043742996" description="Lysine-specific metallo-endopeptidase domain-containing protein" evidence="1">
    <location>
        <begin position="25"/>
        <end position="308"/>
    </location>
</feature>
<evidence type="ECO:0000256" key="1">
    <source>
        <dbReference type="SAM" id="SignalP"/>
    </source>
</evidence>
<comment type="caution">
    <text evidence="2">The sequence shown here is derived from an EMBL/GenBank/DDBJ whole genome shotgun (WGS) entry which is preliminary data.</text>
</comment>
<gene>
    <name evidence="2" type="ORF">QBC34DRAFT_384231</name>
</gene>